<organism evidence="3 4">
    <name type="scientific">Neobacillus massiliamazoniensis</name>
    <dbReference type="NCBI Taxonomy" id="1499688"/>
    <lineage>
        <taxon>Bacteria</taxon>
        <taxon>Bacillati</taxon>
        <taxon>Bacillota</taxon>
        <taxon>Bacilli</taxon>
        <taxon>Bacillales</taxon>
        <taxon>Bacillaceae</taxon>
        <taxon>Neobacillus</taxon>
    </lineage>
</organism>
<dbReference type="STRING" id="1499688.BN000_02919"/>
<dbReference type="InterPro" id="IPR036291">
    <property type="entry name" value="NAD(P)-bd_dom_sf"/>
</dbReference>
<evidence type="ECO:0000313" key="3">
    <source>
        <dbReference type="EMBL" id="CRK82964.1"/>
    </source>
</evidence>
<dbReference type="GO" id="GO:0016491">
    <property type="term" value="F:oxidoreductase activity"/>
    <property type="evidence" value="ECO:0007669"/>
    <property type="project" value="UniProtKB-KW"/>
</dbReference>
<proteinExistence type="inferred from homology"/>
<dbReference type="PRINTS" id="PR00080">
    <property type="entry name" value="SDRFAMILY"/>
</dbReference>
<protein>
    <submittedName>
        <fullName evidence="3">Short chain dehydrogenase</fullName>
    </submittedName>
</protein>
<gene>
    <name evidence="3" type="ORF">BN000_02919</name>
</gene>
<keyword evidence="2" id="KW-0560">Oxidoreductase</keyword>
<dbReference type="Gene3D" id="3.40.50.720">
    <property type="entry name" value="NAD(P)-binding Rossmann-like Domain"/>
    <property type="match status" value="1"/>
</dbReference>
<comment type="similarity">
    <text evidence="1">Belongs to the short-chain dehydrogenases/reductases (SDR) family.</text>
</comment>
<dbReference type="PRINTS" id="PR00081">
    <property type="entry name" value="GDHRDH"/>
</dbReference>
<evidence type="ECO:0000256" key="2">
    <source>
        <dbReference type="ARBA" id="ARBA00023002"/>
    </source>
</evidence>
<dbReference type="SUPFAM" id="SSF51735">
    <property type="entry name" value="NAD(P)-binding Rossmann-fold domains"/>
    <property type="match status" value="1"/>
</dbReference>
<dbReference type="GO" id="GO:0008206">
    <property type="term" value="P:bile acid metabolic process"/>
    <property type="evidence" value="ECO:0007669"/>
    <property type="project" value="UniProtKB-ARBA"/>
</dbReference>
<dbReference type="Pfam" id="PF13561">
    <property type="entry name" value="adh_short_C2"/>
    <property type="match status" value="1"/>
</dbReference>
<name>A0A0U1NY61_9BACI</name>
<keyword evidence="4" id="KW-1185">Reference proteome</keyword>
<dbReference type="RefSeq" id="WP_090635267.1">
    <property type="nucleotide sequence ID" value="NZ_CVRB01000003.1"/>
</dbReference>
<dbReference type="Proteomes" id="UP000199087">
    <property type="component" value="Unassembled WGS sequence"/>
</dbReference>
<dbReference type="PANTHER" id="PTHR24321:SF11">
    <property type="entry name" value="BLR0893 PROTEIN"/>
    <property type="match status" value="1"/>
</dbReference>
<accession>A0A0U1NY61</accession>
<reference evidence="4" key="1">
    <citation type="submission" date="2015-05" db="EMBL/GenBank/DDBJ databases">
        <authorList>
            <person name="Urmite Genomes"/>
        </authorList>
    </citation>
    <scope>NUCLEOTIDE SEQUENCE [LARGE SCALE GENOMIC DNA]</scope>
    <source>
        <strain evidence="4">LF1</strain>
    </source>
</reference>
<dbReference type="AlphaFoldDB" id="A0A0U1NY61"/>
<dbReference type="NCBIfam" id="NF005559">
    <property type="entry name" value="PRK07231.1"/>
    <property type="match status" value="1"/>
</dbReference>
<dbReference type="InterPro" id="IPR002347">
    <property type="entry name" value="SDR_fam"/>
</dbReference>
<evidence type="ECO:0000313" key="4">
    <source>
        <dbReference type="Proteomes" id="UP000199087"/>
    </source>
</evidence>
<sequence>MNSFTNKVALVTGGGSGIGRAIAINFANKGSKVVVAGRSPKTIKETQNLIREMGGEALSFQTDVSSTEQVKKLIQLTVDNFGSLDFACNAAGVIGSLAPIADTIEDDFETVINTNLKGVWLCMKFQIQQMLKQGYGNIVNISSINGLGGTPTASVYAASKAGVISLTKSSALEYAKSNIRINVICPGAIRTPLLEKVFMETGVTESQTESVIPLGRIGDPNDIADSAIWLCSDQASYINGHVMVIDGGESAKG</sequence>
<dbReference type="OrthoDB" id="306388at2"/>
<dbReference type="FunFam" id="3.40.50.720:FF:000084">
    <property type="entry name" value="Short-chain dehydrogenase reductase"/>
    <property type="match status" value="1"/>
</dbReference>
<dbReference type="PANTHER" id="PTHR24321">
    <property type="entry name" value="DEHYDROGENASES, SHORT CHAIN"/>
    <property type="match status" value="1"/>
</dbReference>
<evidence type="ECO:0000256" key="1">
    <source>
        <dbReference type="ARBA" id="ARBA00006484"/>
    </source>
</evidence>
<dbReference type="EMBL" id="CVRB01000003">
    <property type="protein sequence ID" value="CRK82964.1"/>
    <property type="molecule type" value="Genomic_DNA"/>
</dbReference>
<dbReference type="CDD" id="cd05233">
    <property type="entry name" value="SDR_c"/>
    <property type="match status" value="1"/>
</dbReference>